<evidence type="ECO:0000313" key="1">
    <source>
        <dbReference type="EMBL" id="KKK73416.1"/>
    </source>
</evidence>
<organism evidence="1">
    <name type="scientific">marine sediment metagenome</name>
    <dbReference type="NCBI Taxonomy" id="412755"/>
    <lineage>
        <taxon>unclassified sequences</taxon>
        <taxon>metagenomes</taxon>
        <taxon>ecological metagenomes</taxon>
    </lineage>
</organism>
<name>A0A0F9AMK3_9ZZZZ</name>
<reference evidence="1" key="1">
    <citation type="journal article" date="2015" name="Nature">
        <title>Complex archaea that bridge the gap between prokaryotes and eukaryotes.</title>
        <authorList>
            <person name="Spang A."/>
            <person name="Saw J.H."/>
            <person name="Jorgensen S.L."/>
            <person name="Zaremba-Niedzwiedzka K."/>
            <person name="Martijn J."/>
            <person name="Lind A.E."/>
            <person name="van Eijk R."/>
            <person name="Schleper C."/>
            <person name="Guy L."/>
            <person name="Ettema T.J."/>
        </authorList>
    </citation>
    <scope>NUCLEOTIDE SEQUENCE</scope>
</reference>
<dbReference type="EMBL" id="LAZR01056794">
    <property type="protein sequence ID" value="KKK73416.1"/>
    <property type="molecule type" value="Genomic_DNA"/>
</dbReference>
<gene>
    <name evidence="1" type="ORF">LCGC14_2894050</name>
</gene>
<protein>
    <submittedName>
        <fullName evidence="1">Uncharacterized protein</fullName>
    </submittedName>
</protein>
<dbReference type="AlphaFoldDB" id="A0A0F9AMK3"/>
<proteinExistence type="predicted"/>
<sequence>MSLQENFKVDLIEKELVDISLVEKELMSINLIEKVTTPINVELVEKNLVDVNLVDKELINIILNAIDVLPAHRADFEAIIESFVFNEIPTKINAKRFRTDNDFTTGTLLVLFNGLKEKYITIINSNTFELPIDSITLDTIEVCYIKK</sequence>
<accession>A0A0F9AMK3</accession>
<comment type="caution">
    <text evidence="1">The sequence shown here is derived from an EMBL/GenBank/DDBJ whole genome shotgun (WGS) entry which is preliminary data.</text>
</comment>